<evidence type="ECO:0000256" key="3">
    <source>
        <dbReference type="ARBA" id="ARBA00004496"/>
    </source>
</evidence>
<dbReference type="InterPro" id="IPR004358">
    <property type="entry name" value="Sig_transdc_His_kin-like_C"/>
</dbReference>
<dbReference type="Pfam" id="PF02518">
    <property type="entry name" value="HATPase_c"/>
    <property type="match status" value="1"/>
</dbReference>
<evidence type="ECO:0000256" key="19">
    <source>
        <dbReference type="SAM" id="MobiDB-lite"/>
    </source>
</evidence>
<name>A0ABQ2LNV0_9ACTN</name>
<evidence type="ECO:0000256" key="8">
    <source>
        <dbReference type="ARBA" id="ARBA00022553"/>
    </source>
</evidence>
<keyword evidence="15" id="KW-0902">Two-component regulatory system</keyword>
<keyword evidence="23" id="KW-1185">Reference proteome</keyword>
<feature type="compositionally biased region" description="Polar residues" evidence="19">
    <location>
        <begin position="415"/>
        <end position="431"/>
    </location>
</feature>
<keyword evidence="20" id="KW-0472">Membrane</keyword>
<evidence type="ECO:0000256" key="15">
    <source>
        <dbReference type="ARBA" id="ARBA00023012"/>
    </source>
</evidence>
<evidence type="ECO:0000256" key="6">
    <source>
        <dbReference type="ARBA" id="ARBA00022485"/>
    </source>
</evidence>
<evidence type="ECO:0000256" key="17">
    <source>
        <dbReference type="ARBA" id="ARBA00024827"/>
    </source>
</evidence>
<keyword evidence="10" id="KW-0479">Metal-binding</keyword>
<feature type="region of interest" description="Disordered" evidence="19">
    <location>
        <begin position="410"/>
        <end position="431"/>
    </location>
</feature>
<dbReference type="PANTHER" id="PTHR24421:SF10">
    <property type="entry name" value="NITRATE_NITRITE SENSOR PROTEIN NARQ"/>
    <property type="match status" value="1"/>
</dbReference>
<feature type="transmembrane region" description="Helical" evidence="20">
    <location>
        <begin position="161"/>
        <end position="181"/>
    </location>
</feature>
<keyword evidence="6" id="KW-0004">4Fe-4S</keyword>
<organism evidence="22 23">
    <name type="scientific">Streptomyces lasiicapitis</name>
    <dbReference type="NCBI Taxonomy" id="1923961"/>
    <lineage>
        <taxon>Bacteria</taxon>
        <taxon>Bacillati</taxon>
        <taxon>Actinomycetota</taxon>
        <taxon>Actinomycetes</taxon>
        <taxon>Kitasatosporales</taxon>
        <taxon>Streptomycetaceae</taxon>
        <taxon>Streptomyces</taxon>
    </lineage>
</organism>
<evidence type="ECO:0000259" key="21">
    <source>
        <dbReference type="PROSITE" id="PS50109"/>
    </source>
</evidence>
<evidence type="ECO:0000256" key="1">
    <source>
        <dbReference type="ARBA" id="ARBA00000085"/>
    </source>
</evidence>
<dbReference type="SUPFAM" id="SSF55874">
    <property type="entry name" value="ATPase domain of HSP90 chaperone/DNA topoisomerase II/histidine kinase"/>
    <property type="match status" value="1"/>
</dbReference>
<dbReference type="InterPro" id="IPR050482">
    <property type="entry name" value="Sensor_HK_TwoCompSys"/>
</dbReference>
<protein>
    <recommendedName>
        <fullName evidence="5">Oxygen sensor histidine kinase NreB</fullName>
        <ecNumber evidence="4">2.7.13.3</ecNumber>
    </recommendedName>
    <alternativeName>
        <fullName evidence="18">Nitrogen regulation protein B</fullName>
    </alternativeName>
</protein>
<feature type="transmembrane region" description="Helical" evidence="20">
    <location>
        <begin position="84"/>
        <end position="104"/>
    </location>
</feature>
<feature type="transmembrane region" description="Helical" evidence="20">
    <location>
        <begin position="52"/>
        <end position="72"/>
    </location>
</feature>
<evidence type="ECO:0000256" key="11">
    <source>
        <dbReference type="ARBA" id="ARBA00022741"/>
    </source>
</evidence>
<comment type="cofactor">
    <cofactor evidence="2">
        <name>[4Fe-4S] cluster</name>
        <dbReference type="ChEBI" id="CHEBI:49883"/>
    </cofactor>
</comment>
<comment type="caution">
    <text evidence="22">The sequence shown here is derived from an EMBL/GenBank/DDBJ whole genome shotgun (WGS) entry which is preliminary data.</text>
</comment>
<evidence type="ECO:0000256" key="12">
    <source>
        <dbReference type="ARBA" id="ARBA00022777"/>
    </source>
</evidence>
<evidence type="ECO:0000256" key="13">
    <source>
        <dbReference type="ARBA" id="ARBA00022840"/>
    </source>
</evidence>
<reference evidence="23" key="1">
    <citation type="journal article" date="2019" name="Int. J. Syst. Evol. Microbiol.">
        <title>The Global Catalogue of Microorganisms (GCM) 10K type strain sequencing project: providing services to taxonomists for standard genome sequencing and annotation.</title>
        <authorList>
            <consortium name="The Broad Institute Genomics Platform"/>
            <consortium name="The Broad Institute Genome Sequencing Center for Infectious Disease"/>
            <person name="Wu L."/>
            <person name="Ma J."/>
        </authorList>
    </citation>
    <scope>NUCLEOTIDE SEQUENCE [LARGE SCALE GENOMIC DNA]</scope>
    <source>
        <strain evidence="23">CGMCC 4.7349</strain>
    </source>
</reference>
<dbReference type="Proteomes" id="UP000656881">
    <property type="component" value="Unassembled WGS sequence"/>
</dbReference>
<feature type="transmembrane region" description="Helical" evidence="20">
    <location>
        <begin position="24"/>
        <end position="46"/>
    </location>
</feature>
<evidence type="ECO:0000256" key="9">
    <source>
        <dbReference type="ARBA" id="ARBA00022679"/>
    </source>
</evidence>
<dbReference type="PRINTS" id="PR00344">
    <property type="entry name" value="BCTRLSENSOR"/>
</dbReference>
<dbReference type="RefSeq" id="WP_229696842.1">
    <property type="nucleotide sequence ID" value="NZ_BMNG01000004.1"/>
</dbReference>
<dbReference type="PANTHER" id="PTHR24421">
    <property type="entry name" value="NITRATE/NITRITE SENSOR PROTEIN NARX-RELATED"/>
    <property type="match status" value="1"/>
</dbReference>
<dbReference type="InterPro" id="IPR003594">
    <property type="entry name" value="HATPase_dom"/>
</dbReference>
<feature type="transmembrane region" description="Helical" evidence="20">
    <location>
        <begin position="134"/>
        <end position="155"/>
    </location>
</feature>
<comment type="subcellular location">
    <subcellularLocation>
        <location evidence="3">Cytoplasm</location>
    </subcellularLocation>
</comment>
<keyword evidence="7" id="KW-0963">Cytoplasm</keyword>
<comment type="function">
    <text evidence="17">Member of the two-component regulatory system NreB/NreC involved in the control of dissimilatory nitrate/nitrite reduction in response to oxygen. NreB functions as a direct oxygen sensor histidine kinase which is autophosphorylated, in the absence of oxygen, probably at the conserved histidine residue, and transfers its phosphate group probably to a conserved aspartate residue of NreC. NreB/NreC activates the expression of the nitrate (narGHJI) and nitrite (nir) reductase operons, as well as the putative nitrate transporter gene narT.</text>
</comment>
<keyword evidence="20" id="KW-0812">Transmembrane</keyword>
<dbReference type="InterPro" id="IPR005467">
    <property type="entry name" value="His_kinase_dom"/>
</dbReference>
<keyword evidence="8" id="KW-0597">Phosphoprotein</keyword>
<dbReference type="Gene3D" id="1.20.5.1930">
    <property type="match status" value="1"/>
</dbReference>
<keyword evidence="9" id="KW-0808">Transferase</keyword>
<dbReference type="SMART" id="SM00387">
    <property type="entry name" value="HATPase_c"/>
    <property type="match status" value="1"/>
</dbReference>
<dbReference type="Gene3D" id="3.30.565.10">
    <property type="entry name" value="Histidine kinase-like ATPase, C-terminal domain"/>
    <property type="match status" value="1"/>
</dbReference>
<dbReference type="InterPro" id="IPR036890">
    <property type="entry name" value="HATPase_C_sf"/>
</dbReference>
<dbReference type="EC" id="2.7.13.3" evidence="4"/>
<dbReference type="InterPro" id="IPR011712">
    <property type="entry name" value="Sig_transdc_His_kin_sub3_dim/P"/>
</dbReference>
<feature type="transmembrane region" description="Helical" evidence="20">
    <location>
        <begin position="110"/>
        <end position="127"/>
    </location>
</feature>
<evidence type="ECO:0000256" key="7">
    <source>
        <dbReference type="ARBA" id="ARBA00022490"/>
    </source>
</evidence>
<evidence type="ECO:0000256" key="16">
    <source>
        <dbReference type="ARBA" id="ARBA00023014"/>
    </source>
</evidence>
<evidence type="ECO:0000256" key="2">
    <source>
        <dbReference type="ARBA" id="ARBA00001966"/>
    </source>
</evidence>
<evidence type="ECO:0000256" key="4">
    <source>
        <dbReference type="ARBA" id="ARBA00012438"/>
    </source>
</evidence>
<dbReference type="CDD" id="cd16917">
    <property type="entry name" value="HATPase_UhpB-NarQ-NarX-like"/>
    <property type="match status" value="1"/>
</dbReference>
<sequence length="431" mass="45397">MTAMSQALAAPRARTAPHRRPARSVLWVSSVLYAAVLFAGVYYALVGDDPQPPLRTAGFVVAVAGLFALDAAERQHFRRTSAALPAATAAGLLVARLALFFVVAACDGAGLSRVLFVLVPFTAYFAFGRRASLVLGAGCAGALLAWYVLAVDGWYADAEAISDLLMFGLGLVLAVSMATVATGEQEARGRVESTVRELTHSHRRLEGYAARVAELSTARERNRLAREIHDSLGHHLTAIAVQLEKAEAFRDLDRAAADRALADARWSARRALEEVRQSVRALRDEAEPFALSAALADLVRHIDDGSPRVTLHIDGSEVGYDAGQLTALYRAAQEGLTNARRHADAAHVKVSVAYGSSHVRLVVADDGSGIGDPAAPGAAPGFGLRGLRERVQLLGGELDIESAAGAGTTLGVTLPRTTPAGNGTASTGRTR</sequence>
<keyword evidence="20" id="KW-1133">Transmembrane helix</keyword>
<feature type="domain" description="Histidine kinase" evidence="21">
    <location>
        <begin position="227"/>
        <end position="418"/>
    </location>
</feature>
<dbReference type="PROSITE" id="PS50109">
    <property type="entry name" value="HIS_KIN"/>
    <property type="match status" value="1"/>
</dbReference>
<gene>
    <name evidence="22" type="ORF">GCM10012286_20600</name>
</gene>
<evidence type="ECO:0000313" key="22">
    <source>
        <dbReference type="EMBL" id="GGO41207.1"/>
    </source>
</evidence>
<evidence type="ECO:0000256" key="18">
    <source>
        <dbReference type="ARBA" id="ARBA00030800"/>
    </source>
</evidence>
<dbReference type="Pfam" id="PF07730">
    <property type="entry name" value="HisKA_3"/>
    <property type="match status" value="1"/>
</dbReference>
<keyword evidence="13" id="KW-0067">ATP-binding</keyword>
<evidence type="ECO:0000256" key="14">
    <source>
        <dbReference type="ARBA" id="ARBA00023004"/>
    </source>
</evidence>
<keyword evidence="14" id="KW-0408">Iron</keyword>
<accession>A0ABQ2LNV0</accession>
<evidence type="ECO:0000256" key="20">
    <source>
        <dbReference type="SAM" id="Phobius"/>
    </source>
</evidence>
<keyword evidence="11" id="KW-0547">Nucleotide-binding</keyword>
<comment type="catalytic activity">
    <reaction evidence="1">
        <text>ATP + protein L-histidine = ADP + protein N-phospho-L-histidine.</text>
        <dbReference type="EC" id="2.7.13.3"/>
    </reaction>
</comment>
<keyword evidence="12" id="KW-0418">Kinase</keyword>
<proteinExistence type="predicted"/>
<evidence type="ECO:0000256" key="5">
    <source>
        <dbReference type="ARBA" id="ARBA00017322"/>
    </source>
</evidence>
<keyword evidence="16" id="KW-0411">Iron-sulfur</keyword>
<dbReference type="EMBL" id="BMNG01000004">
    <property type="protein sequence ID" value="GGO41207.1"/>
    <property type="molecule type" value="Genomic_DNA"/>
</dbReference>
<evidence type="ECO:0000313" key="23">
    <source>
        <dbReference type="Proteomes" id="UP000656881"/>
    </source>
</evidence>
<evidence type="ECO:0000256" key="10">
    <source>
        <dbReference type="ARBA" id="ARBA00022723"/>
    </source>
</evidence>